<organism evidence="1 2">
    <name type="scientific">Guyanagaster necrorhizus</name>
    <dbReference type="NCBI Taxonomy" id="856835"/>
    <lineage>
        <taxon>Eukaryota</taxon>
        <taxon>Fungi</taxon>
        <taxon>Dikarya</taxon>
        <taxon>Basidiomycota</taxon>
        <taxon>Agaricomycotina</taxon>
        <taxon>Agaricomycetes</taxon>
        <taxon>Agaricomycetidae</taxon>
        <taxon>Agaricales</taxon>
        <taxon>Marasmiineae</taxon>
        <taxon>Physalacriaceae</taxon>
        <taxon>Guyanagaster</taxon>
    </lineage>
</organism>
<protein>
    <submittedName>
        <fullName evidence="1">Uncharacterized protein</fullName>
    </submittedName>
</protein>
<accession>A0A9P8ATF3</accession>
<dbReference type="GeneID" id="66106458"/>
<keyword evidence="2" id="KW-1185">Reference proteome</keyword>
<dbReference type="AlphaFoldDB" id="A0A9P8ATF3"/>
<comment type="caution">
    <text evidence="1">The sequence shown here is derived from an EMBL/GenBank/DDBJ whole genome shotgun (WGS) entry which is preliminary data.</text>
</comment>
<reference evidence="1" key="1">
    <citation type="submission" date="2020-11" db="EMBL/GenBank/DDBJ databases">
        <title>Adaptations for nitrogen fixation in a non-lichenized fungal sporocarp promotes dispersal by wood-feeding termites.</title>
        <authorList>
            <consortium name="DOE Joint Genome Institute"/>
            <person name="Koch R.A."/>
            <person name="Yoon G."/>
            <person name="Arayal U."/>
            <person name="Lail K."/>
            <person name="Amirebrahimi M."/>
            <person name="Labutti K."/>
            <person name="Lipzen A."/>
            <person name="Riley R."/>
            <person name="Barry K."/>
            <person name="Henrissat B."/>
            <person name="Grigoriev I.V."/>
            <person name="Herr J.R."/>
            <person name="Aime M.C."/>
        </authorList>
    </citation>
    <scope>NUCLEOTIDE SEQUENCE</scope>
    <source>
        <strain evidence="1">MCA 3950</strain>
    </source>
</reference>
<name>A0A9P8ATF3_9AGAR</name>
<proteinExistence type="predicted"/>
<dbReference type="RefSeq" id="XP_043040431.1">
    <property type="nucleotide sequence ID" value="XM_043184161.1"/>
</dbReference>
<evidence type="ECO:0000313" key="2">
    <source>
        <dbReference type="Proteomes" id="UP000812287"/>
    </source>
</evidence>
<dbReference type="Proteomes" id="UP000812287">
    <property type="component" value="Unassembled WGS sequence"/>
</dbReference>
<evidence type="ECO:0000313" key="1">
    <source>
        <dbReference type="EMBL" id="KAG7446931.1"/>
    </source>
</evidence>
<gene>
    <name evidence="1" type="ORF">BT62DRAFT_919465</name>
</gene>
<sequence>MSYCVRLRLKKEMPEEKETSQSKKGILYRNLLGSVNASLYSQQLFPSSVDWKSFTNPFSLFSVKWVNVALRSSPLRDVEEECDDLSGHNGHRHISLRHDAIDGGLEVLPVEMFLIGRVVEFHATAGELDETYADGYKTLGQLGKSVKGELGYIRMSLSRNSKEKEA</sequence>
<dbReference type="EMBL" id="MU250533">
    <property type="protein sequence ID" value="KAG7446931.1"/>
    <property type="molecule type" value="Genomic_DNA"/>
</dbReference>